<dbReference type="FunFam" id="3.80.10.10:FF:001219">
    <property type="entry name" value="Serine/threonine-protein kinase 11-interacting protein"/>
    <property type="match status" value="1"/>
</dbReference>
<organism evidence="12 13">
    <name type="scientific">Phrynocephalus forsythii</name>
    <dbReference type="NCBI Taxonomy" id="171643"/>
    <lineage>
        <taxon>Eukaryota</taxon>
        <taxon>Metazoa</taxon>
        <taxon>Chordata</taxon>
        <taxon>Craniata</taxon>
        <taxon>Vertebrata</taxon>
        <taxon>Euteleostomi</taxon>
        <taxon>Lepidosauria</taxon>
        <taxon>Squamata</taxon>
        <taxon>Bifurcata</taxon>
        <taxon>Unidentata</taxon>
        <taxon>Episquamata</taxon>
        <taxon>Toxicofera</taxon>
        <taxon>Iguania</taxon>
        <taxon>Acrodonta</taxon>
        <taxon>Agamidae</taxon>
        <taxon>Agaminae</taxon>
        <taxon>Phrynocephalus</taxon>
    </lineage>
</organism>
<comment type="caution">
    <text evidence="12">The sequence shown here is derived from an EMBL/GenBank/DDBJ whole genome shotgun (WGS) entry which is preliminary data.</text>
</comment>
<dbReference type="InterPro" id="IPR057288">
    <property type="entry name" value="PH_PLEKHM2"/>
</dbReference>
<dbReference type="InterPro" id="IPR031782">
    <property type="entry name" value="LIP1_N"/>
</dbReference>
<dbReference type="Proteomes" id="UP001142489">
    <property type="component" value="Unassembled WGS sequence"/>
</dbReference>
<name>A0A9Q0Y9I1_9SAUR</name>
<dbReference type="SUPFAM" id="SSF52075">
    <property type="entry name" value="Outer arm dynein light chain 1"/>
    <property type="match status" value="1"/>
</dbReference>
<keyword evidence="6" id="KW-0677">Repeat</keyword>
<comment type="similarity">
    <text evidence="2">Belongs to the STK11IP family.</text>
</comment>
<dbReference type="InterPro" id="IPR001611">
    <property type="entry name" value="Leu-rich_rpt"/>
</dbReference>
<feature type="domain" description="LKB1 serine/threonine kinase interacting protein 1 N-terminal" evidence="8">
    <location>
        <begin position="8"/>
        <end position="95"/>
    </location>
</feature>
<evidence type="ECO:0000256" key="7">
    <source>
        <dbReference type="SAM" id="MobiDB-lite"/>
    </source>
</evidence>
<evidence type="ECO:0000313" key="13">
    <source>
        <dbReference type="Proteomes" id="UP001142489"/>
    </source>
</evidence>
<feature type="compositionally biased region" description="Low complexity" evidence="7">
    <location>
        <begin position="775"/>
        <end position="787"/>
    </location>
</feature>
<feature type="region of interest" description="Disordered" evidence="7">
    <location>
        <begin position="361"/>
        <end position="406"/>
    </location>
</feature>
<evidence type="ECO:0000256" key="1">
    <source>
        <dbReference type="ARBA" id="ARBA00004496"/>
    </source>
</evidence>
<sequence length="1138" mass="127670">MAPTTVPKAIMLQSLAKLLQDSGDLILDGTSTLTLFTSTLQILTQIFEQHLLPRKQNHGFIALSSHPTETSSILQAQFLFDVLQKTLSLKLIHVPDSALPAEVKISPFKSLRRLELKCVPLHCLRGLRFIYSQLEALTCSKCVKSLKEIFSACGGDLSTALPWLELQTVNFSYNFIASLDESLQLLNALRALDLSHNLIQDCERYLTVLTELEYLNVGYNFLSKMPNLGLHSRAKLVTLILRYNQLDNINGIEQLPSLQHLDVAYNLLLDHALLAPLSLLHNLRRLDLKGNPLWFQENHRQATIMHLSSRAISCNKFLLDEESVSASDLQLSSRLDHTFAPPLYMATLEGPVPDISALENSCAADQSESQSAGESKSARLLPRKRPKVRRAGISEPTDTEHENRTLPLSAGIVRRHQAEMEQMDSFRDRFGAHWLRYSRRLKTDGQARLTTTSSSPTVGSLGSSGGSPDHSKNVVPEQKISDVAETKDLELPHTLAVVEGHKAKVGAEGLATKEDKEQEEKKHEADLCQPVLVSQIEGDGDPEPDWIFLRVTTQHVLEVELTAARILHKLELQNLQKIETSEMPWKRKDPDLEYVFPVLTLHFSYICKERQRRRYVVLDDHPEICLNEVIRVLKPILEKNKDRSRREGGPRFQCLKCKREFPGCTTVDWQHPDASKEMTAFSEEDKSTSREPILCPSCSSDHVVILPCERRSSTPQEGPGESQQDAASGKFYIGEDDISETGTSSSMQLPELSGTQSSATHSSSRISEGGEANRKGLGSKSLSSSLSRTDTNGGGLLGSYNYSTTQGQTPSDLSLSADYEEYRNVSPITDITLIFRDFTSVDHRLKLYLDMEVFEEAEEFRCYLKMGIVKDGQPGEFPALLVISDIKIYVLEVTGEMRGLPPSHWLKKVDSHSLSDLSGLEAGLCHQSLHMEFANSSASYTLLLRNQNRCRRFIQCLTILLQELPAKSREKIPDVTVVEMSPQHPLWPLIEEDLAKEAVGGSARPFFYLLAYLIQGDSAFPVTVLSTRSRISLVEEDHQWHKALPSSALEGGAESEPKSSCHVKASEAISTISGVLLYRFCPFDVKLQLYDEVLRVESTWHLRTECHELLAELVEWLRVPWEEMFLIPLRKTVLPMLE</sequence>
<evidence type="ECO:0000256" key="3">
    <source>
        <dbReference type="ARBA" id="ARBA00020683"/>
    </source>
</evidence>
<feature type="region of interest" description="Disordered" evidence="7">
    <location>
        <begin position="445"/>
        <end position="474"/>
    </location>
</feature>
<dbReference type="GO" id="GO:0005737">
    <property type="term" value="C:cytoplasm"/>
    <property type="evidence" value="ECO:0007669"/>
    <property type="project" value="UniProtKB-SubCell"/>
</dbReference>
<proteinExistence type="inferred from homology"/>
<evidence type="ECO:0000259" key="10">
    <source>
        <dbReference type="Pfam" id="PF25357"/>
    </source>
</evidence>
<dbReference type="InterPro" id="IPR032675">
    <property type="entry name" value="LRR_dom_sf"/>
</dbReference>
<gene>
    <name evidence="12" type="ORF">JRQ81_001978</name>
</gene>
<evidence type="ECO:0000259" key="11">
    <source>
        <dbReference type="Pfam" id="PF25624"/>
    </source>
</evidence>
<dbReference type="Gene3D" id="3.80.10.10">
    <property type="entry name" value="Ribonuclease Inhibitor"/>
    <property type="match status" value="2"/>
</dbReference>
<evidence type="ECO:0000256" key="4">
    <source>
        <dbReference type="ARBA" id="ARBA00022490"/>
    </source>
</evidence>
<dbReference type="Pfam" id="PF15904">
    <property type="entry name" value="LIP1"/>
    <property type="match status" value="1"/>
</dbReference>
<accession>A0A9Q0Y9I1</accession>
<dbReference type="Pfam" id="PF23142">
    <property type="entry name" value="PH_PLEKHM2"/>
    <property type="match status" value="1"/>
</dbReference>
<evidence type="ECO:0000256" key="2">
    <source>
        <dbReference type="ARBA" id="ARBA00008771"/>
    </source>
</evidence>
<reference evidence="12" key="1">
    <citation type="journal article" date="2023" name="DNA Res.">
        <title>Chromosome-level genome assembly of Phrynocephalus forsythii using third-generation DNA sequencing and Hi-C analysis.</title>
        <authorList>
            <person name="Qi Y."/>
            <person name="Zhao W."/>
            <person name="Zhao Y."/>
            <person name="Niu C."/>
            <person name="Cao S."/>
            <person name="Zhang Y."/>
        </authorList>
    </citation>
    <scope>NUCLEOTIDE SEQUENCE</scope>
    <source>
        <tissue evidence="12">Muscle</tissue>
    </source>
</reference>
<dbReference type="FunFam" id="3.80.10.10:FF:000658">
    <property type="entry name" value="Serine/threonine-protein kinase 11-interacting protein"/>
    <property type="match status" value="1"/>
</dbReference>
<dbReference type="InterPro" id="IPR057676">
    <property type="entry name" value="PH_S11IP_C"/>
</dbReference>
<keyword evidence="5" id="KW-0433">Leucine-rich repeat</keyword>
<dbReference type="GO" id="GO:0008104">
    <property type="term" value="P:intracellular protein localization"/>
    <property type="evidence" value="ECO:0007669"/>
    <property type="project" value="TreeGrafter"/>
</dbReference>
<evidence type="ECO:0000313" key="12">
    <source>
        <dbReference type="EMBL" id="KAJ7346028.1"/>
    </source>
</evidence>
<dbReference type="Pfam" id="PF25624">
    <property type="entry name" value="PH_S11IP_C"/>
    <property type="match status" value="1"/>
</dbReference>
<dbReference type="OrthoDB" id="7451790at2759"/>
<evidence type="ECO:0000256" key="5">
    <source>
        <dbReference type="ARBA" id="ARBA00022614"/>
    </source>
</evidence>
<dbReference type="EMBL" id="JAPFRF010000001">
    <property type="protein sequence ID" value="KAJ7346028.1"/>
    <property type="molecule type" value="Genomic_DNA"/>
</dbReference>
<dbReference type="PANTHER" id="PTHR15454">
    <property type="entry name" value="NISCHARIN RELATED"/>
    <property type="match status" value="1"/>
</dbReference>
<dbReference type="Pfam" id="PF25357">
    <property type="entry name" value="PH_S11IP"/>
    <property type="match status" value="1"/>
</dbReference>
<dbReference type="PANTHER" id="PTHR15454:SF69">
    <property type="entry name" value="SERINE_THREONINE-PROTEIN KINASE 11-INTERACTING PROTEIN"/>
    <property type="match status" value="1"/>
</dbReference>
<feature type="domain" description="STK11-interacting protein C-terminal PH" evidence="11">
    <location>
        <begin position="980"/>
        <end position="1133"/>
    </location>
</feature>
<feature type="domain" description="PLEKHM2 PH" evidence="9">
    <location>
        <begin position="838"/>
        <end position="968"/>
    </location>
</feature>
<feature type="compositionally biased region" description="Polar residues" evidence="7">
    <location>
        <begin position="363"/>
        <end position="374"/>
    </location>
</feature>
<evidence type="ECO:0000259" key="8">
    <source>
        <dbReference type="Pfam" id="PF15904"/>
    </source>
</evidence>
<feature type="region of interest" description="Disordered" evidence="7">
    <location>
        <begin position="736"/>
        <end position="790"/>
    </location>
</feature>
<evidence type="ECO:0000259" key="9">
    <source>
        <dbReference type="Pfam" id="PF23142"/>
    </source>
</evidence>
<feature type="compositionally biased region" description="Low complexity" evidence="7">
    <location>
        <begin position="753"/>
        <end position="767"/>
    </location>
</feature>
<evidence type="ECO:0000256" key="6">
    <source>
        <dbReference type="ARBA" id="ARBA00022737"/>
    </source>
</evidence>
<feature type="domain" description="Serine/threonine-protein kinase 11-interacting protein PH" evidence="10">
    <location>
        <begin position="522"/>
        <end position="640"/>
    </location>
</feature>
<keyword evidence="13" id="KW-1185">Reference proteome</keyword>
<dbReference type="AlphaFoldDB" id="A0A9Q0Y9I1"/>
<dbReference type="InterPro" id="IPR057292">
    <property type="entry name" value="PH_S11IP"/>
</dbReference>
<dbReference type="PROSITE" id="PS51450">
    <property type="entry name" value="LRR"/>
    <property type="match status" value="1"/>
</dbReference>
<feature type="compositionally biased region" description="Low complexity" evidence="7">
    <location>
        <begin position="449"/>
        <end position="461"/>
    </location>
</feature>
<protein>
    <recommendedName>
        <fullName evidence="3">Serine/threonine-protein kinase 11-interacting protein</fullName>
    </recommendedName>
</protein>
<comment type="subcellular location">
    <subcellularLocation>
        <location evidence="1">Cytoplasm</location>
    </subcellularLocation>
</comment>
<keyword evidence="4" id="KW-0963">Cytoplasm</keyword>
<feature type="compositionally biased region" description="Basic residues" evidence="7">
    <location>
        <begin position="381"/>
        <end position="390"/>
    </location>
</feature>